<organism evidence="2 3">
    <name type="scientific">Longibacter salinarum</name>
    <dbReference type="NCBI Taxonomy" id="1850348"/>
    <lineage>
        <taxon>Bacteria</taxon>
        <taxon>Pseudomonadati</taxon>
        <taxon>Rhodothermota</taxon>
        <taxon>Rhodothermia</taxon>
        <taxon>Rhodothermales</taxon>
        <taxon>Salisaetaceae</taxon>
        <taxon>Longibacter</taxon>
    </lineage>
</organism>
<evidence type="ECO:0000313" key="2">
    <source>
        <dbReference type="EMBL" id="PEN10370.1"/>
    </source>
</evidence>
<proteinExistence type="predicted"/>
<feature type="region of interest" description="Disordered" evidence="1">
    <location>
        <begin position="33"/>
        <end position="52"/>
    </location>
</feature>
<protein>
    <submittedName>
        <fullName evidence="2">Uncharacterized protein</fullName>
    </submittedName>
</protein>
<name>A0A2A8CU27_9BACT</name>
<comment type="caution">
    <text evidence="2">The sequence shown here is derived from an EMBL/GenBank/DDBJ whole genome shotgun (WGS) entry which is preliminary data.</text>
</comment>
<dbReference type="Proteomes" id="UP000220102">
    <property type="component" value="Unassembled WGS sequence"/>
</dbReference>
<dbReference type="AlphaFoldDB" id="A0A2A8CU27"/>
<accession>A0A2A8CU27</accession>
<evidence type="ECO:0000313" key="3">
    <source>
        <dbReference type="Proteomes" id="UP000220102"/>
    </source>
</evidence>
<dbReference type="RefSeq" id="WP_098079301.1">
    <property type="nucleotide sequence ID" value="NZ_PDEQ01000015.1"/>
</dbReference>
<reference evidence="2 3" key="1">
    <citation type="submission" date="2017-10" db="EMBL/GenBank/DDBJ databases">
        <title>Draft genome of Longibacter Salinarum.</title>
        <authorList>
            <person name="Goh K.M."/>
            <person name="Shamsir M.S."/>
            <person name="Lim S.W."/>
        </authorList>
    </citation>
    <scope>NUCLEOTIDE SEQUENCE [LARGE SCALE GENOMIC DNA]</scope>
    <source>
        <strain evidence="2 3">KCTC 52045</strain>
    </source>
</reference>
<keyword evidence="3" id="KW-1185">Reference proteome</keyword>
<evidence type="ECO:0000256" key="1">
    <source>
        <dbReference type="SAM" id="MobiDB-lite"/>
    </source>
</evidence>
<sequence>MMYNRPNTERIQQLLEDGHDAVTARRIDRMERRENRLLDKQQGHGLTEDERGEIASLQAELREISGSPAAGHPSDTQQAECGMCGGSGTIDVDTQRGRIAHTCLCVDPGGEAYGVERVIRRLLLQRAHDEQRQDREAA</sequence>
<gene>
    <name evidence="2" type="ORF">CRI94_17280</name>
</gene>
<dbReference type="EMBL" id="PDEQ01000015">
    <property type="protein sequence ID" value="PEN10370.1"/>
    <property type="molecule type" value="Genomic_DNA"/>
</dbReference>